<dbReference type="Proteomes" id="UP000054995">
    <property type="component" value="Unassembled WGS sequence"/>
</dbReference>
<organism evidence="2 3">
    <name type="scientific">Trichinella pseudospiralis</name>
    <name type="common">Parasitic roundworm</name>
    <dbReference type="NCBI Taxonomy" id="6337"/>
    <lineage>
        <taxon>Eukaryota</taxon>
        <taxon>Metazoa</taxon>
        <taxon>Ecdysozoa</taxon>
        <taxon>Nematoda</taxon>
        <taxon>Enoplea</taxon>
        <taxon>Dorylaimia</taxon>
        <taxon>Trichinellida</taxon>
        <taxon>Trichinellidae</taxon>
        <taxon>Trichinella</taxon>
    </lineage>
</organism>
<reference evidence="2 3" key="1">
    <citation type="submission" date="2015-01" db="EMBL/GenBank/DDBJ databases">
        <title>Evolution of Trichinella species and genotypes.</title>
        <authorList>
            <person name="Korhonen P.K."/>
            <person name="Edoardo P."/>
            <person name="Giuseppe L.R."/>
            <person name="Gasser R.B."/>
        </authorList>
    </citation>
    <scope>NUCLEOTIDE SEQUENCE [LARGE SCALE GENOMIC DNA]</scope>
    <source>
        <strain evidence="2">ISS470</strain>
    </source>
</reference>
<proteinExistence type="predicted"/>
<evidence type="ECO:0000313" key="2">
    <source>
        <dbReference type="EMBL" id="KRY80781.1"/>
    </source>
</evidence>
<evidence type="ECO:0000256" key="1">
    <source>
        <dbReference type="SAM" id="MobiDB-lite"/>
    </source>
</evidence>
<gene>
    <name evidence="2" type="ORF">T4D_8148</name>
</gene>
<accession>A0A0V1F3Q9</accession>
<comment type="caution">
    <text evidence="2">The sequence shown here is derived from an EMBL/GenBank/DDBJ whole genome shotgun (WGS) entry which is preliminary data.</text>
</comment>
<dbReference type="AlphaFoldDB" id="A0A0V1F3Q9"/>
<protein>
    <submittedName>
        <fullName evidence="2">Uncharacterized protein</fullName>
    </submittedName>
</protein>
<evidence type="ECO:0000313" key="3">
    <source>
        <dbReference type="Proteomes" id="UP000054995"/>
    </source>
</evidence>
<keyword evidence="3" id="KW-1185">Reference proteome</keyword>
<name>A0A0V1F3Q9_TRIPS</name>
<sequence length="319" mass="34937">MEINFKCIMPKLMKGATPSELVKGVTANRMSIIGEKTEPDNKFTFNIITKLTVSLLESRSPLDWSLRQMRILIAKHNATDFTSLSIPSPNGQGHLLKIDPASTGATARRLSRGSSPLKGRGARGGAGAVELGLTLLLISLRRSSKAAGLWYRNRVRKRKIYSKINFKCIMPKLMKGATPNELVKGVTANRMSIIGEKTEPDNKFTFNIITKLTVSLLESRSPLDWSLRQMRILIAKHNATDFTSLSIPSPNGQGHLLKIDPASTGATARRLSRGSSPLKGRGARGGAGAVELGLTLLLISLRRSSKAAGLWYRNRVRKR</sequence>
<feature type="region of interest" description="Disordered" evidence="1">
    <location>
        <begin position="104"/>
        <end position="125"/>
    </location>
</feature>
<dbReference type="EMBL" id="JYDT01000328">
    <property type="protein sequence ID" value="KRY80781.1"/>
    <property type="molecule type" value="Genomic_DNA"/>
</dbReference>